<evidence type="ECO:0000313" key="2">
    <source>
        <dbReference type="Proteomes" id="UP001341840"/>
    </source>
</evidence>
<accession>A0ABU6UPN6</accession>
<organism evidence="1 2">
    <name type="scientific">Stylosanthes scabra</name>
    <dbReference type="NCBI Taxonomy" id="79078"/>
    <lineage>
        <taxon>Eukaryota</taxon>
        <taxon>Viridiplantae</taxon>
        <taxon>Streptophyta</taxon>
        <taxon>Embryophyta</taxon>
        <taxon>Tracheophyta</taxon>
        <taxon>Spermatophyta</taxon>
        <taxon>Magnoliopsida</taxon>
        <taxon>eudicotyledons</taxon>
        <taxon>Gunneridae</taxon>
        <taxon>Pentapetalae</taxon>
        <taxon>rosids</taxon>
        <taxon>fabids</taxon>
        <taxon>Fabales</taxon>
        <taxon>Fabaceae</taxon>
        <taxon>Papilionoideae</taxon>
        <taxon>50 kb inversion clade</taxon>
        <taxon>dalbergioids sensu lato</taxon>
        <taxon>Dalbergieae</taxon>
        <taxon>Pterocarpus clade</taxon>
        <taxon>Stylosanthes</taxon>
    </lineage>
</organism>
<gene>
    <name evidence="1" type="ORF">PIB30_078475</name>
</gene>
<proteinExistence type="predicted"/>
<comment type="caution">
    <text evidence="1">The sequence shown here is derived from an EMBL/GenBank/DDBJ whole genome shotgun (WGS) entry which is preliminary data.</text>
</comment>
<sequence>MVNVGELEVGIGNGGQGCQVVVLGCSMARRKSRASIELGVQRAKDFGTCCRESIQRKLESILFNGSGFGNDLRVDSGDLGIDLLESRF</sequence>
<evidence type="ECO:0000313" key="1">
    <source>
        <dbReference type="EMBL" id="MED6163297.1"/>
    </source>
</evidence>
<dbReference type="EMBL" id="JASCZI010121914">
    <property type="protein sequence ID" value="MED6163297.1"/>
    <property type="molecule type" value="Genomic_DNA"/>
</dbReference>
<keyword evidence="2" id="KW-1185">Reference proteome</keyword>
<name>A0ABU6UPN6_9FABA</name>
<protein>
    <submittedName>
        <fullName evidence="1">Uncharacterized protein</fullName>
    </submittedName>
</protein>
<reference evidence="1 2" key="1">
    <citation type="journal article" date="2023" name="Plants (Basel)">
        <title>Bridging the Gap: Combining Genomics and Transcriptomics Approaches to Understand Stylosanthes scabra, an Orphan Legume from the Brazilian Caatinga.</title>
        <authorList>
            <person name="Ferreira-Neto J.R.C."/>
            <person name="da Silva M.D."/>
            <person name="Binneck E."/>
            <person name="de Melo N.F."/>
            <person name="da Silva R.H."/>
            <person name="de Melo A.L.T.M."/>
            <person name="Pandolfi V."/>
            <person name="Bustamante F.O."/>
            <person name="Brasileiro-Vidal A.C."/>
            <person name="Benko-Iseppon A.M."/>
        </authorList>
    </citation>
    <scope>NUCLEOTIDE SEQUENCE [LARGE SCALE GENOMIC DNA]</scope>
    <source>
        <tissue evidence="1">Leaves</tissue>
    </source>
</reference>
<dbReference type="Proteomes" id="UP001341840">
    <property type="component" value="Unassembled WGS sequence"/>
</dbReference>